<keyword evidence="8" id="KW-1185">Reference proteome</keyword>
<dbReference type="GO" id="GO:0051287">
    <property type="term" value="F:NAD binding"/>
    <property type="evidence" value="ECO:0007669"/>
    <property type="project" value="InterPro"/>
</dbReference>
<evidence type="ECO:0000256" key="3">
    <source>
        <dbReference type="ARBA" id="ARBA00023027"/>
    </source>
</evidence>
<dbReference type="PANTHER" id="PTHR10996">
    <property type="entry name" value="2-HYDROXYACID DEHYDROGENASE-RELATED"/>
    <property type="match status" value="1"/>
</dbReference>
<dbReference type="SUPFAM" id="SSF51735">
    <property type="entry name" value="NAD(P)-binding Rossmann-fold domains"/>
    <property type="match status" value="1"/>
</dbReference>
<dbReference type="AlphaFoldDB" id="A0A5R9FZT5"/>
<keyword evidence="3" id="KW-0520">NAD</keyword>
<evidence type="ECO:0000313" key="7">
    <source>
        <dbReference type="EMBL" id="TLS49577.1"/>
    </source>
</evidence>
<name>A0A5R9FZT5_9BACL</name>
<dbReference type="Pfam" id="PF00389">
    <property type="entry name" value="2-Hacid_dh"/>
    <property type="match status" value="1"/>
</dbReference>
<feature type="domain" description="D-isomer specific 2-hydroxyacid dehydrogenase catalytic" evidence="5">
    <location>
        <begin position="41"/>
        <end position="315"/>
    </location>
</feature>
<evidence type="ECO:0000313" key="8">
    <source>
        <dbReference type="Proteomes" id="UP000309676"/>
    </source>
</evidence>
<dbReference type="RefSeq" id="WP_138197020.1">
    <property type="nucleotide sequence ID" value="NZ_VCIW01000020.1"/>
</dbReference>
<dbReference type="SUPFAM" id="SSF52283">
    <property type="entry name" value="Formate/glycerate dehydrogenase catalytic domain-like"/>
    <property type="match status" value="1"/>
</dbReference>
<comment type="similarity">
    <text evidence="1 4">Belongs to the D-isomer specific 2-hydroxyacid dehydrogenase family.</text>
</comment>
<dbReference type="EMBL" id="VCIW01000020">
    <property type="protein sequence ID" value="TLS49577.1"/>
    <property type="molecule type" value="Genomic_DNA"/>
</dbReference>
<comment type="caution">
    <text evidence="7">The sequence shown here is derived from an EMBL/GenBank/DDBJ whole genome shotgun (WGS) entry which is preliminary data.</text>
</comment>
<feature type="domain" description="D-isomer specific 2-hydroxyacid dehydrogenase NAD-binding" evidence="6">
    <location>
        <begin position="116"/>
        <end position="289"/>
    </location>
</feature>
<dbReference type="Proteomes" id="UP000309676">
    <property type="component" value="Unassembled WGS sequence"/>
</dbReference>
<dbReference type="InterPro" id="IPR029753">
    <property type="entry name" value="D-isomer_DH_CS"/>
</dbReference>
<dbReference type="GO" id="GO:0016618">
    <property type="term" value="F:hydroxypyruvate reductase [NAD(P)H] activity"/>
    <property type="evidence" value="ECO:0007669"/>
    <property type="project" value="TreeGrafter"/>
</dbReference>
<proteinExistence type="inferred from homology"/>
<evidence type="ECO:0000256" key="4">
    <source>
        <dbReference type="RuleBase" id="RU003719"/>
    </source>
</evidence>
<dbReference type="CDD" id="cd12172">
    <property type="entry name" value="PGDH_like_2"/>
    <property type="match status" value="1"/>
</dbReference>
<dbReference type="OrthoDB" id="9805416at2"/>
<evidence type="ECO:0000256" key="2">
    <source>
        <dbReference type="ARBA" id="ARBA00023002"/>
    </source>
</evidence>
<dbReference type="InterPro" id="IPR050223">
    <property type="entry name" value="D-isomer_2-hydroxyacid_DH"/>
</dbReference>
<accession>A0A5R9FZT5</accession>
<protein>
    <submittedName>
        <fullName evidence="7">Hydroxyacid dehydrogenase</fullName>
    </submittedName>
</protein>
<dbReference type="GO" id="GO:0030267">
    <property type="term" value="F:glyoxylate reductase (NADPH) activity"/>
    <property type="evidence" value="ECO:0007669"/>
    <property type="project" value="TreeGrafter"/>
</dbReference>
<sequence>MTAQTYKVLVTPRSFGKNDPEPYRLLERAGFEIARNPHGRILTREEMRAAARDADAIVVGVDPLDRGVLEAAPKLKAVAKYGVGTDNIDMEYCRERGIRVTVTTGANAEAVADFALALMLAAARRIVPIDAGCRRLEWGKVTGVDLHRRTLGLVGMGQIGKGVARRARGFDMRILAYDLARDEAFARETGVEYVDSLHELAAASDFVSLHLPLTPATHRLFGAELLALMKPTAVLVNTARGGLIDEDALYDALKQGKIWGAGLDVFEQEPPANRALLELDNLVIGSHTAASTFQAIDNMGVMAARSLVDFFRGGTNE</sequence>
<evidence type="ECO:0000259" key="5">
    <source>
        <dbReference type="Pfam" id="PF00389"/>
    </source>
</evidence>
<reference evidence="7 8" key="1">
    <citation type="submission" date="2019-05" db="EMBL/GenBank/DDBJ databases">
        <authorList>
            <person name="Narsing Rao M.P."/>
            <person name="Li W.J."/>
        </authorList>
    </citation>
    <scope>NUCLEOTIDE SEQUENCE [LARGE SCALE GENOMIC DNA]</scope>
    <source>
        <strain evidence="7 8">SYSU_K30003</strain>
    </source>
</reference>
<dbReference type="InterPro" id="IPR036291">
    <property type="entry name" value="NAD(P)-bd_dom_sf"/>
</dbReference>
<organism evidence="7 8">
    <name type="scientific">Paenibacillus antri</name>
    <dbReference type="NCBI Taxonomy" id="2582848"/>
    <lineage>
        <taxon>Bacteria</taxon>
        <taxon>Bacillati</taxon>
        <taxon>Bacillota</taxon>
        <taxon>Bacilli</taxon>
        <taxon>Bacillales</taxon>
        <taxon>Paenibacillaceae</taxon>
        <taxon>Paenibacillus</taxon>
    </lineage>
</organism>
<dbReference type="PROSITE" id="PS00671">
    <property type="entry name" value="D_2_HYDROXYACID_DH_3"/>
    <property type="match status" value="1"/>
</dbReference>
<keyword evidence="2 4" id="KW-0560">Oxidoreductase</keyword>
<evidence type="ECO:0000259" key="6">
    <source>
        <dbReference type="Pfam" id="PF02826"/>
    </source>
</evidence>
<dbReference type="GO" id="GO:0005829">
    <property type="term" value="C:cytosol"/>
    <property type="evidence" value="ECO:0007669"/>
    <property type="project" value="TreeGrafter"/>
</dbReference>
<dbReference type="Pfam" id="PF02826">
    <property type="entry name" value="2-Hacid_dh_C"/>
    <property type="match status" value="1"/>
</dbReference>
<dbReference type="InterPro" id="IPR006139">
    <property type="entry name" value="D-isomer_2_OHA_DH_cat_dom"/>
</dbReference>
<dbReference type="FunFam" id="3.40.50.720:FF:000203">
    <property type="entry name" value="D-3-phosphoglycerate dehydrogenase (SerA)"/>
    <property type="match status" value="1"/>
</dbReference>
<dbReference type="InterPro" id="IPR006140">
    <property type="entry name" value="D-isomer_DH_NAD-bd"/>
</dbReference>
<dbReference type="PANTHER" id="PTHR10996:SF283">
    <property type="entry name" value="GLYOXYLATE_HYDROXYPYRUVATE REDUCTASE B"/>
    <property type="match status" value="1"/>
</dbReference>
<dbReference type="Gene3D" id="3.40.50.720">
    <property type="entry name" value="NAD(P)-binding Rossmann-like Domain"/>
    <property type="match status" value="2"/>
</dbReference>
<gene>
    <name evidence="7" type="ORF">FE782_24620</name>
</gene>
<evidence type="ECO:0000256" key="1">
    <source>
        <dbReference type="ARBA" id="ARBA00005854"/>
    </source>
</evidence>